<keyword evidence="1" id="KW-0597">Phosphoprotein</keyword>
<accession>A0ABS8P8E0</accession>
<dbReference type="RefSeq" id="WP_230731223.1">
    <property type="nucleotide sequence ID" value="NZ_JAJNDB010000001.1"/>
</dbReference>
<dbReference type="InterPro" id="IPR000253">
    <property type="entry name" value="FHA_dom"/>
</dbReference>
<dbReference type="PROSITE" id="PS50006">
    <property type="entry name" value="FHA_DOMAIN"/>
    <property type="match status" value="1"/>
</dbReference>
<dbReference type="CDD" id="cd00060">
    <property type="entry name" value="FHA"/>
    <property type="match status" value="1"/>
</dbReference>
<dbReference type="Proteomes" id="UP001199469">
    <property type="component" value="Unassembled WGS sequence"/>
</dbReference>
<name>A0ABS8P8E0_9PSEU</name>
<dbReference type="SUPFAM" id="SSF49879">
    <property type="entry name" value="SMAD/FHA domain"/>
    <property type="match status" value="1"/>
</dbReference>
<dbReference type="InterPro" id="IPR050923">
    <property type="entry name" value="Cell_Proc_Reg/RNA_Proc"/>
</dbReference>
<protein>
    <submittedName>
        <fullName evidence="4">FHA domain-containing protein</fullName>
    </submittedName>
</protein>
<dbReference type="Pfam" id="PF00498">
    <property type="entry name" value="FHA"/>
    <property type="match status" value="1"/>
</dbReference>
<keyword evidence="5" id="KW-1185">Reference proteome</keyword>
<evidence type="ECO:0000259" key="3">
    <source>
        <dbReference type="PROSITE" id="PS50006"/>
    </source>
</evidence>
<evidence type="ECO:0000256" key="1">
    <source>
        <dbReference type="ARBA" id="ARBA00022553"/>
    </source>
</evidence>
<dbReference type="InterPro" id="IPR008984">
    <property type="entry name" value="SMAD_FHA_dom_sf"/>
</dbReference>
<evidence type="ECO:0000313" key="4">
    <source>
        <dbReference type="EMBL" id="MCD2193299.1"/>
    </source>
</evidence>
<sequence>MTGWTARVWADRDHYELVRARAEPATDPVAVPAFPGEPVEFEIALRGEEIRIGRRGVPDEDPSASVADDDEVPGIDLTGPPRDPGVSHLHAVLLAVGPDRWVVLDAGSTNGTSVNYAAERLEPGTAVPLGSGDSIHVGAWTTITVERR</sequence>
<dbReference type="EMBL" id="JAJNDB010000001">
    <property type="protein sequence ID" value="MCD2193299.1"/>
    <property type="molecule type" value="Genomic_DNA"/>
</dbReference>
<evidence type="ECO:0000256" key="2">
    <source>
        <dbReference type="SAM" id="MobiDB-lite"/>
    </source>
</evidence>
<gene>
    <name evidence="4" type="ORF">LQ327_07855</name>
</gene>
<reference evidence="4 5" key="1">
    <citation type="submission" date="2021-11" db="EMBL/GenBank/DDBJ databases">
        <title>Draft genome sequence of Actinomycetospora sp. SF1 isolated from the rhizosphere soil.</title>
        <authorList>
            <person name="Duangmal K."/>
            <person name="Chantavorakit T."/>
        </authorList>
    </citation>
    <scope>NUCLEOTIDE SEQUENCE [LARGE SCALE GENOMIC DNA]</scope>
    <source>
        <strain evidence="4 5">TBRC 5722</strain>
    </source>
</reference>
<feature type="compositionally biased region" description="Acidic residues" evidence="2">
    <location>
        <begin position="59"/>
        <end position="73"/>
    </location>
</feature>
<feature type="domain" description="FHA" evidence="3">
    <location>
        <begin position="50"/>
        <end position="119"/>
    </location>
</feature>
<evidence type="ECO:0000313" key="5">
    <source>
        <dbReference type="Proteomes" id="UP001199469"/>
    </source>
</evidence>
<dbReference type="Gene3D" id="2.60.200.20">
    <property type="match status" value="1"/>
</dbReference>
<feature type="region of interest" description="Disordered" evidence="2">
    <location>
        <begin position="53"/>
        <end position="83"/>
    </location>
</feature>
<comment type="caution">
    <text evidence="4">The sequence shown here is derived from an EMBL/GenBank/DDBJ whole genome shotgun (WGS) entry which is preliminary data.</text>
</comment>
<proteinExistence type="predicted"/>
<dbReference type="PANTHER" id="PTHR23308">
    <property type="entry name" value="NUCLEAR INHIBITOR OF PROTEIN PHOSPHATASE-1"/>
    <property type="match status" value="1"/>
</dbReference>
<organism evidence="4 5">
    <name type="scientific">Actinomycetospora endophytica</name>
    <dbReference type="NCBI Taxonomy" id="2291215"/>
    <lineage>
        <taxon>Bacteria</taxon>
        <taxon>Bacillati</taxon>
        <taxon>Actinomycetota</taxon>
        <taxon>Actinomycetes</taxon>
        <taxon>Pseudonocardiales</taxon>
        <taxon>Pseudonocardiaceae</taxon>
        <taxon>Actinomycetospora</taxon>
    </lineage>
</organism>